<dbReference type="AlphaFoldDB" id="M2LL47"/>
<name>M2LL47_BAUPA</name>
<dbReference type="Proteomes" id="UP000011761">
    <property type="component" value="Unassembled WGS sequence"/>
</dbReference>
<dbReference type="KEGG" id="bcom:BAUCODRAFT_34991"/>
<reference evidence="1 2" key="1">
    <citation type="journal article" date="2012" name="PLoS Pathog.">
        <title>Diverse lifestyles and strategies of plant pathogenesis encoded in the genomes of eighteen Dothideomycetes fungi.</title>
        <authorList>
            <person name="Ohm R.A."/>
            <person name="Feau N."/>
            <person name="Henrissat B."/>
            <person name="Schoch C.L."/>
            <person name="Horwitz B.A."/>
            <person name="Barry K.W."/>
            <person name="Condon B.J."/>
            <person name="Copeland A.C."/>
            <person name="Dhillon B."/>
            <person name="Glaser F."/>
            <person name="Hesse C.N."/>
            <person name="Kosti I."/>
            <person name="LaButti K."/>
            <person name="Lindquist E.A."/>
            <person name="Lucas S."/>
            <person name="Salamov A.A."/>
            <person name="Bradshaw R.E."/>
            <person name="Ciuffetti L."/>
            <person name="Hamelin R.C."/>
            <person name="Kema G.H.J."/>
            <person name="Lawrence C."/>
            <person name="Scott J.A."/>
            <person name="Spatafora J.W."/>
            <person name="Turgeon B.G."/>
            <person name="de Wit P.J.G.M."/>
            <person name="Zhong S."/>
            <person name="Goodwin S.B."/>
            <person name="Grigoriev I.V."/>
        </authorList>
    </citation>
    <scope>NUCLEOTIDE SEQUENCE [LARGE SCALE GENOMIC DNA]</scope>
    <source>
        <strain evidence="1 2">UAMH 10762</strain>
    </source>
</reference>
<dbReference type="EMBL" id="KB445557">
    <property type="protein sequence ID" value="EMC94992.1"/>
    <property type="molecule type" value="Genomic_DNA"/>
</dbReference>
<dbReference type="GeneID" id="19112577"/>
<dbReference type="RefSeq" id="XP_007677383.1">
    <property type="nucleotide sequence ID" value="XM_007679193.1"/>
</dbReference>
<proteinExistence type="predicted"/>
<accession>M2LL47</accession>
<sequence>MSSSKPLRTPYDATSISDLVGAVLTNSTQFMVHYTFHSVDSGRRLHLVQSGLHVLHTITLRPETPEDAFLSGLLQSGGRKSGSIVLQLDRDTVQAVILASPRLACNTYEPYCRTARHDSDSLHRLCPDHECPRE</sequence>
<dbReference type="HOGENOM" id="CLU_1895807_0_0_1"/>
<keyword evidence="2" id="KW-1185">Reference proteome</keyword>
<organism evidence="1 2">
    <name type="scientific">Baudoinia panamericana (strain UAMH 10762)</name>
    <name type="common">Angels' share fungus</name>
    <name type="synonym">Baudoinia compniacensis (strain UAMH 10762)</name>
    <dbReference type="NCBI Taxonomy" id="717646"/>
    <lineage>
        <taxon>Eukaryota</taxon>
        <taxon>Fungi</taxon>
        <taxon>Dikarya</taxon>
        <taxon>Ascomycota</taxon>
        <taxon>Pezizomycotina</taxon>
        <taxon>Dothideomycetes</taxon>
        <taxon>Dothideomycetidae</taxon>
        <taxon>Mycosphaerellales</taxon>
        <taxon>Teratosphaeriaceae</taxon>
        <taxon>Baudoinia</taxon>
    </lineage>
</organism>
<gene>
    <name evidence="1" type="ORF">BAUCODRAFT_34991</name>
</gene>
<evidence type="ECO:0000313" key="1">
    <source>
        <dbReference type="EMBL" id="EMC94992.1"/>
    </source>
</evidence>
<protein>
    <submittedName>
        <fullName evidence="1">Uncharacterized protein</fullName>
    </submittedName>
</protein>
<evidence type="ECO:0000313" key="2">
    <source>
        <dbReference type="Proteomes" id="UP000011761"/>
    </source>
</evidence>